<dbReference type="PROSITE" id="PS00061">
    <property type="entry name" value="ADH_SHORT"/>
    <property type="match status" value="1"/>
</dbReference>
<accession>A0ABN3APJ2</accession>
<dbReference type="CDD" id="cd05233">
    <property type="entry name" value="SDR_c"/>
    <property type="match status" value="1"/>
</dbReference>
<dbReference type="InterPro" id="IPR036291">
    <property type="entry name" value="NAD(P)-bd_dom_sf"/>
</dbReference>
<sequence length="265" mass="28113">MYTISNSAYFDDTNNDDAKGSHFVENWLGLTDRRVLIAGAGGIGEACAAAFTEAGARVVVADIDESRLTAHENGLTAEFSTAEGCENAVQATVEVLGGIDILLHAVGMNQRVPVLDTADEDWQRTLDINLSSAFRLGKSAGKHMVSAGWGRQIYCSSVSGLLAHPDHASYAASKGGINQMMRVMAREWASSGVTVNAIAPGYTETDLTRTHLDKPGVREHYTSLVPAGRLGSVDDLTGPVLFLASEQASFVTGHVLYVDGGRTLV</sequence>
<organism evidence="3 4">
    <name type="scientific">Arthrobacter parietis</name>
    <dbReference type="NCBI Taxonomy" id="271434"/>
    <lineage>
        <taxon>Bacteria</taxon>
        <taxon>Bacillati</taxon>
        <taxon>Actinomycetota</taxon>
        <taxon>Actinomycetes</taxon>
        <taxon>Micrococcales</taxon>
        <taxon>Micrococcaceae</taxon>
        <taxon>Arthrobacter</taxon>
    </lineage>
</organism>
<dbReference type="Proteomes" id="UP001500974">
    <property type="component" value="Unassembled WGS sequence"/>
</dbReference>
<comment type="caution">
    <text evidence="3">The sequence shown here is derived from an EMBL/GenBank/DDBJ whole genome shotgun (WGS) entry which is preliminary data.</text>
</comment>
<name>A0ABN3APJ2_9MICC</name>
<keyword evidence="2" id="KW-0560">Oxidoreductase</keyword>
<evidence type="ECO:0000256" key="1">
    <source>
        <dbReference type="ARBA" id="ARBA00006484"/>
    </source>
</evidence>
<dbReference type="PANTHER" id="PTHR42760:SF133">
    <property type="entry name" value="3-OXOACYL-[ACYL-CARRIER-PROTEIN] REDUCTASE"/>
    <property type="match status" value="1"/>
</dbReference>
<dbReference type="InterPro" id="IPR002347">
    <property type="entry name" value="SDR_fam"/>
</dbReference>
<evidence type="ECO:0000256" key="2">
    <source>
        <dbReference type="ARBA" id="ARBA00023002"/>
    </source>
</evidence>
<evidence type="ECO:0000313" key="3">
    <source>
        <dbReference type="EMBL" id="GAA2173112.1"/>
    </source>
</evidence>
<dbReference type="InterPro" id="IPR020904">
    <property type="entry name" value="Sc_DH/Rdtase_CS"/>
</dbReference>
<keyword evidence="4" id="KW-1185">Reference proteome</keyword>
<dbReference type="Pfam" id="PF13561">
    <property type="entry name" value="adh_short_C2"/>
    <property type="match status" value="1"/>
</dbReference>
<proteinExistence type="inferred from homology"/>
<reference evidence="3 4" key="1">
    <citation type="journal article" date="2019" name="Int. J. Syst. Evol. Microbiol.">
        <title>The Global Catalogue of Microorganisms (GCM) 10K type strain sequencing project: providing services to taxonomists for standard genome sequencing and annotation.</title>
        <authorList>
            <consortium name="The Broad Institute Genomics Platform"/>
            <consortium name="The Broad Institute Genome Sequencing Center for Infectious Disease"/>
            <person name="Wu L."/>
            <person name="Ma J."/>
        </authorList>
    </citation>
    <scope>NUCLEOTIDE SEQUENCE [LARGE SCALE GENOMIC DNA]</scope>
    <source>
        <strain evidence="3 4">JCM 14917</strain>
    </source>
</reference>
<dbReference type="Gene3D" id="3.40.50.720">
    <property type="entry name" value="NAD(P)-binding Rossmann-like Domain"/>
    <property type="match status" value="1"/>
</dbReference>
<dbReference type="PRINTS" id="PR00081">
    <property type="entry name" value="GDHRDH"/>
</dbReference>
<dbReference type="PANTHER" id="PTHR42760">
    <property type="entry name" value="SHORT-CHAIN DEHYDROGENASES/REDUCTASES FAMILY MEMBER"/>
    <property type="match status" value="1"/>
</dbReference>
<gene>
    <name evidence="3" type="ORF">GCM10009784_06210</name>
</gene>
<dbReference type="SUPFAM" id="SSF51735">
    <property type="entry name" value="NAD(P)-binding Rossmann-fold domains"/>
    <property type="match status" value="1"/>
</dbReference>
<evidence type="ECO:0000313" key="4">
    <source>
        <dbReference type="Proteomes" id="UP001500974"/>
    </source>
</evidence>
<protein>
    <submittedName>
        <fullName evidence="3">SDR family oxidoreductase</fullName>
    </submittedName>
</protein>
<dbReference type="EMBL" id="BAAAON010000001">
    <property type="protein sequence ID" value="GAA2173112.1"/>
    <property type="molecule type" value="Genomic_DNA"/>
</dbReference>
<comment type="similarity">
    <text evidence="1">Belongs to the short-chain dehydrogenases/reductases (SDR) family.</text>
</comment>